<evidence type="ECO:0000313" key="2">
    <source>
        <dbReference type="EMBL" id="MFD1466005.1"/>
    </source>
</evidence>
<feature type="region of interest" description="Disordered" evidence="1">
    <location>
        <begin position="1"/>
        <end position="22"/>
    </location>
</feature>
<organism evidence="2 3">
    <name type="scientific">Lapidilactobacillus mulanensis</name>
    <dbReference type="NCBI Taxonomy" id="2485999"/>
    <lineage>
        <taxon>Bacteria</taxon>
        <taxon>Bacillati</taxon>
        <taxon>Bacillota</taxon>
        <taxon>Bacilli</taxon>
        <taxon>Lactobacillales</taxon>
        <taxon>Lactobacillaceae</taxon>
        <taxon>Lapidilactobacillus</taxon>
    </lineage>
</organism>
<proteinExistence type="predicted"/>
<gene>
    <name evidence="2" type="ORF">ACFQ4L_08010</name>
</gene>
<accession>A0ABW4DRZ2</accession>
<protein>
    <submittedName>
        <fullName evidence="2">Uncharacterized protein</fullName>
    </submittedName>
</protein>
<comment type="caution">
    <text evidence="2">The sequence shown here is derived from an EMBL/GenBank/DDBJ whole genome shotgun (WGS) entry which is preliminary data.</text>
</comment>
<evidence type="ECO:0000313" key="3">
    <source>
        <dbReference type="Proteomes" id="UP001597244"/>
    </source>
</evidence>
<dbReference type="Proteomes" id="UP001597244">
    <property type="component" value="Unassembled WGS sequence"/>
</dbReference>
<keyword evidence="3" id="KW-1185">Reference proteome</keyword>
<sequence>MGNNLPAAEVAPENSGIAVGDSSQPIENRIVFEHDLSLFRKPTVKVSNAPPAVTEQKSFANTSVTAIPLFSSATAA</sequence>
<evidence type="ECO:0000256" key="1">
    <source>
        <dbReference type="SAM" id="MobiDB-lite"/>
    </source>
</evidence>
<name>A0ABW4DRZ2_9LACO</name>
<dbReference type="EMBL" id="JBHTOF010000092">
    <property type="protein sequence ID" value="MFD1466005.1"/>
    <property type="molecule type" value="Genomic_DNA"/>
</dbReference>
<reference evidence="3" key="1">
    <citation type="journal article" date="2019" name="Int. J. Syst. Evol. Microbiol.">
        <title>The Global Catalogue of Microorganisms (GCM) 10K type strain sequencing project: providing services to taxonomists for standard genome sequencing and annotation.</title>
        <authorList>
            <consortium name="The Broad Institute Genomics Platform"/>
            <consortium name="The Broad Institute Genome Sequencing Center for Infectious Disease"/>
            <person name="Wu L."/>
            <person name="Ma J."/>
        </authorList>
    </citation>
    <scope>NUCLEOTIDE SEQUENCE [LARGE SCALE GENOMIC DNA]</scope>
    <source>
        <strain evidence="3">CCM 8951</strain>
    </source>
</reference>